<dbReference type="EMBL" id="ML120470">
    <property type="protein sequence ID" value="RPA92537.1"/>
    <property type="molecule type" value="Genomic_DNA"/>
</dbReference>
<proteinExistence type="predicted"/>
<dbReference type="Proteomes" id="UP000276215">
    <property type="component" value="Unassembled WGS sequence"/>
</dbReference>
<gene>
    <name evidence="1" type="ORF">L873DRAFT_1817418</name>
</gene>
<accession>A0A3N4J5K2</accession>
<name>A0A3N4J5K2_9PEZI</name>
<keyword evidence="2" id="KW-1185">Reference proteome</keyword>
<dbReference type="AlphaFoldDB" id="A0A3N4J5K2"/>
<sequence>MCRLTLKVFVACNHRIWLRKEACCGALDDITYGYPACIFFPNTSTSFMEPPTEAVVETQLCARETCRSPNCKYTIKPDRIGGGL</sequence>
<protein>
    <submittedName>
        <fullName evidence="1">Uncharacterized protein</fullName>
    </submittedName>
</protein>
<organism evidence="1 2">
    <name type="scientific">Choiromyces venosus 120613-1</name>
    <dbReference type="NCBI Taxonomy" id="1336337"/>
    <lineage>
        <taxon>Eukaryota</taxon>
        <taxon>Fungi</taxon>
        <taxon>Dikarya</taxon>
        <taxon>Ascomycota</taxon>
        <taxon>Pezizomycotina</taxon>
        <taxon>Pezizomycetes</taxon>
        <taxon>Pezizales</taxon>
        <taxon>Tuberaceae</taxon>
        <taxon>Choiromyces</taxon>
    </lineage>
</organism>
<evidence type="ECO:0000313" key="1">
    <source>
        <dbReference type="EMBL" id="RPA92537.1"/>
    </source>
</evidence>
<evidence type="ECO:0000313" key="2">
    <source>
        <dbReference type="Proteomes" id="UP000276215"/>
    </source>
</evidence>
<reference evidence="1 2" key="1">
    <citation type="journal article" date="2018" name="Nat. Ecol. Evol.">
        <title>Pezizomycetes genomes reveal the molecular basis of ectomycorrhizal truffle lifestyle.</title>
        <authorList>
            <person name="Murat C."/>
            <person name="Payen T."/>
            <person name="Noel B."/>
            <person name="Kuo A."/>
            <person name="Morin E."/>
            <person name="Chen J."/>
            <person name="Kohler A."/>
            <person name="Krizsan K."/>
            <person name="Balestrini R."/>
            <person name="Da Silva C."/>
            <person name="Montanini B."/>
            <person name="Hainaut M."/>
            <person name="Levati E."/>
            <person name="Barry K.W."/>
            <person name="Belfiori B."/>
            <person name="Cichocki N."/>
            <person name="Clum A."/>
            <person name="Dockter R.B."/>
            <person name="Fauchery L."/>
            <person name="Guy J."/>
            <person name="Iotti M."/>
            <person name="Le Tacon F."/>
            <person name="Lindquist E.A."/>
            <person name="Lipzen A."/>
            <person name="Malagnac F."/>
            <person name="Mello A."/>
            <person name="Molinier V."/>
            <person name="Miyauchi S."/>
            <person name="Poulain J."/>
            <person name="Riccioni C."/>
            <person name="Rubini A."/>
            <person name="Sitrit Y."/>
            <person name="Splivallo R."/>
            <person name="Traeger S."/>
            <person name="Wang M."/>
            <person name="Zifcakova L."/>
            <person name="Wipf D."/>
            <person name="Zambonelli A."/>
            <person name="Paolocci F."/>
            <person name="Nowrousian M."/>
            <person name="Ottonello S."/>
            <person name="Baldrian P."/>
            <person name="Spatafora J.W."/>
            <person name="Henrissat B."/>
            <person name="Nagy L.G."/>
            <person name="Aury J.M."/>
            <person name="Wincker P."/>
            <person name="Grigoriev I.V."/>
            <person name="Bonfante P."/>
            <person name="Martin F.M."/>
        </authorList>
    </citation>
    <scope>NUCLEOTIDE SEQUENCE [LARGE SCALE GENOMIC DNA]</scope>
    <source>
        <strain evidence="1 2">120613-1</strain>
    </source>
</reference>